<dbReference type="GO" id="GO:0000785">
    <property type="term" value="C:chromatin"/>
    <property type="evidence" value="ECO:0007669"/>
    <property type="project" value="TreeGrafter"/>
</dbReference>
<feature type="region of interest" description="Disordered" evidence="5">
    <location>
        <begin position="202"/>
        <end position="251"/>
    </location>
</feature>
<sequence length="251" mass="28419">MFLNLNGQILEIRKKLQHGKDFPVDITRLLKIGENQLEINLLRRPNEEKASNFVIAVEVIEVQHYDRIKDDCCSKRIVLADEVLNSIKSSLNGPGDDDEVAIVDSNVTINLVDPFTNCRPCEVPVRGKYCLHRDCFDLEIFLQTRDRKQPDSPSSVDVWRCPICRGDVRPKSLIVDGFLLEVRKELSMIGQLDTRAIVVDSEGKWKPKPEEKSDDPPTSHSSTPVDNDRTRTTSAPAPHLPSRTPEVIELD</sequence>
<dbReference type="InterPro" id="IPR004181">
    <property type="entry name" value="Znf_MIZ"/>
</dbReference>
<dbReference type="EMBL" id="AHHD01000207">
    <property type="protein sequence ID" value="EKG18479.1"/>
    <property type="molecule type" value="Genomic_DNA"/>
</dbReference>
<dbReference type="VEuPathDB" id="FungiDB:MPH_04281"/>
<comment type="caution">
    <text evidence="7">The sequence shown here is derived from an EMBL/GenBank/DDBJ whole genome shotgun (WGS) entry which is preliminary data.</text>
</comment>
<proteinExistence type="predicted"/>
<gene>
    <name evidence="7" type="ORF">MPH_04281</name>
</gene>
<dbReference type="PROSITE" id="PS51044">
    <property type="entry name" value="ZF_SP_RING"/>
    <property type="match status" value="1"/>
</dbReference>
<evidence type="ECO:0000256" key="5">
    <source>
        <dbReference type="SAM" id="MobiDB-lite"/>
    </source>
</evidence>
<evidence type="ECO:0000256" key="4">
    <source>
        <dbReference type="PROSITE-ProRule" id="PRU00452"/>
    </source>
</evidence>
<keyword evidence="1" id="KW-0479">Metal-binding</keyword>
<evidence type="ECO:0000313" key="7">
    <source>
        <dbReference type="EMBL" id="EKG18479.1"/>
    </source>
</evidence>
<feature type="domain" description="SP-RING-type" evidence="6">
    <location>
        <begin position="96"/>
        <end position="188"/>
    </location>
</feature>
<dbReference type="GO" id="GO:0008270">
    <property type="term" value="F:zinc ion binding"/>
    <property type="evidence" value="ECO:0007669"/>
    <property type="project" value="UniProtKB-KW"/>
</dbReference>
<dbReference type="Proteomes" id="UP000007129">
    <property type="component" value="Unassembled WGS sequence"/>
</dbReference>
<evidence type="ECO:0000256" key="3">
    <source>
        <dbReference type="ARBA" id="ARBA00022833"/>
    </source>
</evidence>
<keyword evidence="3" id="KW-0862">Zinc</keyword>
<dbReference type="PANTHER" id="PTHR10782:SF4">
    <property type="entry name" value="TONALLI, ISOFORM E"/>
    <property type="match status" value="1"/>
</dbReference>
<evidence type="ECO:0000256" key="2">
    <source>
        <dbReference type="ARBA" id="ARBA00022771"/>
    </source>
</evidence>
<protein>
    <submittedName>
        <fullName evidence="7">Zinc finger MIZ-type protein</fullName>
    </submittedName>
</protein>
<reference evidence="7 8" key="1">
    <citation type="journal article" date="2012" name="BMC Genomics">
        <title>Tools to kill: Genome of one of the most destructive plant pathogenic fungi Macrophomina phaseolina.</title>
        <authorList>
            <person name="Islam M.S."/>
            <person name="Haque M.S."/>
            <person name="Islam M.M."/>
            <person name="Emdad E.M."/>
            <person name="Halim A."/>
            <person name="Hossen Q.M.M."/>
            <person name="Hossain M.Z."/>
            <person name="Ahmed B."/>
            <person name="Rahim S."/>
            <person name="Rahman M.S."/>
            <person name="Alam M.M."/>
            <person name="Hou S."/>
            <person name="Wan X."/>
            <person name="Saito J.A."/>
            <person name="Alam M."/>
        </authorList>
    </citation>
    <scope>NUCLEOTIDE SEQUENCE [LARGE SCALE GENOMIC DNA]</scope>
    <source>
        <strain evidence="7 8">MS6</strain>
    </source>
</reference>
<dbReference type="HOGENOM" id="CLU_034312_0_0_1"/>
<feature type="compositionally biased region" description="Basic and acidic residues" evidence="5">
    <location>
        <begin position="202"/>
        <end position="217"/>
    </location>
</feature>
<accession>K2S7X4</accession>
<dbReference type="InterPro" id="IPR013083">
    <property type="entry name" value="Znf_RING/FYVE/PHD"/>
</dbReference>
<dbReference type="GO" id="GO:0016925">
    <property type="term" value="P:protein sumoylation"/>
    <property type="evidence" value="ECO:0007669"/>
    <property type="project" value="TreeGrafter"/>
</dbReference>
<dbReference type="PANTHER" id="PTHR10782">
    <property type="entry name" value="ZINC FINGER MIZ DOMAIN-CONTAINING PROTEIN"/>
    <property type="match status" value="1"/>
</dbReference>
<organism evidence="7 8">
    <name type="scientific">Macrophomina phaseolina (strain MS6)</name>
    <name type="common">Charcoal rot fungus</name>
    <dbReference type="NCBI Taxonomy" id="1126212"/>
    <lineage>
        <taxon>Eukaryota</taxon>
        <taxon>Fungi</taxon>
        <taxon>Dikarya</taxon>
        <taxon>Ascomycota</taxon>
        <taxon>Pezizomycotina</taxon>
        <taxon>Dothideomycetes</taxon>
        <taxon>Dothideomycetes incertae sedis</taxon>
        <taxon>Botryosphaeriales</taxon>
        <taxon>Botryosphaeriaceae</taxon>
        <taxon>Macrophomina</taxon>
    </lineage>
</organism>
<keyword evidence="2 4" id="KW-0863">Zinc-finger</keyword>
<dbReference type="Gene3D" id="3.30.40.10">
    <property type="entry name" value="Zinc/RING finger domain, C3HC4 (zinc finger)"/>
    <property type="match status" value="1"/>
</dbReference>
<dbReference type="GO" id="GO:0061665">
    <property type="term" value="F:SUMO ligase activity"/>
    <property type="evidence" value="ECO:0007669"/>
    <property type="project" value="TreeGrafter"/>
</dbReference>
<dbReference type="STRING" id="1126212.K2S7X4"/>
<dbReference type="Pfam" id="PF02891">
    <property type="entry name" value="zf-MIZ"/>
    <property type="match status" value="1"/>
</dbReference>
<dbReference type="OrthoDB" id="27975at2759"/>
<evidence type="ECO:0000259" key="6">
    <source>
        <dbReference type="PROSITE" id="PS51044"/>
    </source>
</evidence>
<name>K2S7X4_MACPH</name>
<evidence type="ECO:0000256" key="1">
    <source>
        <dbReference type="ARBA" id="ARBA00022723"/>
    </source>
</evidence>
<dbReference type="AlphaFoldDB" id="K2S7X4"/>
<dbReference type="InParanoid" id="K2S7X4"/>
<evidence type="ECO:0000313" key="8">
    <source>
        <dbReference type="Proteomes" id="UP000007129"/>
    </source>
</evidence>
<dbReference type="eggNOG" id="KOG2169">
    <property type="taxonomic scope" value="Eukaryota"/>
</dbReference>